<comment type="caution">
    <text evidence="1">The sequence shown here is derived from an EMBL/GenBank/DDBJ whole genome shotgun (WGS) entry which is preliminary data.</text>
</comment>
<dbReference type="EMBL" id="JAUEPS010000004">
    <property type="protein sequence ID" value="KAK0465916.1"/>
    <property type="molecule type" value="Genomic_DNA"/>
</dbReference>
<sequence length="111" mass="12246">MASMYWLVLSKYAGMMTGPAMNFLCLWERLRSSLGKSCSISSLRNSRVSLCIPKSSIESVGSDLSLGELLPWEEARLKILPAVWKGPVTGELQIQVHPCGTTKLLVEHVPE</sequence>
<dbReference type="GeneID" id="85367054"/>
<reference evidence="1" key="1">
    <citation type="submission" date="2023-06" db="EMBL/GenBank/DDBJ databases">
        <authorList>
            <consortium name="Lawrence Berkeley National Laboratory"/>
            <person name="Ahrendt S."/>
            <person name="Sahu N."/>
            <person name="Indic B."/>
            <person name="Wong-Bajracharya J."/>
            <person name="Merenyi Z."/>
            <person name="Ke H.-M."/>
            <person name="Monk M."/>
            <person name="Kocsube S."/>
            <person name="Drula E."/>
            <person name="Lipzen A."/>
            <person name="Balint B."/>
            <person name="Henrissat B."/>
            <person name="Andreopoulos B."/>
            <person name="Martin F.M."/>
            <person name="Harder C.B."/>
            <person name="Rigling D."/>
            <person name="Ford K.L."/>
            <person name="Foster G.D."/>
            <person name="Pangilinan J."/>
            <person name="Papanicolaou A."/>
            <person name="Barry K."/>
            <person name="LaButti K."/>
            <person name="Viragh M."/>
            <person name="Koriabine M."/>
            <person name="Yan M."/>
            <person name="Riley R."/>
            <person name="Champramary S."/>
            <person name="Plett K.L."/>
            <person name="Tsai I.J."/>
            <person name="Slot J."/>
            <person name="Sipos G."/>
            <person name="Plett J."/>
            <person name="Nagy L.G."/>
            <person name="Grigoriev I.V."/>
        </authorList>
    </citation>
    <scope>NUCLEOTIDE SEQUENCE</scope>
    <source>
        <strain evidence="1">CCBAS 213</strain>
    </source>
</reference>
<name>A0AA39NHV2_ARMTA</name>
<dbReference type="AlphaFoldDB" id="A0AA39NHV2"/>
<organism evidence="1 2">
    <name type="scientific">Armillaria tabescens</name>
    <name type="common">Ringless honey mushroom</name>
    <name type="synonym">Agaricus tabescens</name>
    <dbReference type="NCBI Taxonomy" id="1929756"/>
    <lineage>
        <taxon>Eukaryota</taxon>
        <taxon>Fungi</taxon>
        <taxon>Dikarya</taxon>
        <taxon>Basidiomycota</taxon>
        <taxon>Agaricomycotina</taxon>
        <taxon>Agaricomycetes</taxon>
        <taxon>Agaricomycetidae</taxon>
        <taxon>Agaricales</taxon>
        <taxon>Marasmiineae</taxon>
        <taxon>Physalacriaceae</taxon>
        <taxon>Desarmillaria</taxon>
    </lineage>
</organism>
<keyword evidence="2" id="KW-1185">Reference proteome</keyword>
<evidence type="ECO:0000313" key="1">
    <source>
        <dbReference type="EMBL" id="KAK0465916.1"/>
    </source>
</evidence>
<proteinExistence type="predicted"/>
<dbReference type="RefSeq" id="XP_060336743.1">
    <property type="nucleotide sequence ID" value="XM_060483506.1"/>
</dbReference>
<protein>
    <submittedName>
        <fullName evidence="1">Uncharacterized protein</fullName>
    </submittedName>
</protein>
<dbReference type="Proteomes" id="UP001175211">
    <property type="component" value="Unassembled WGS sequence"/>
</dbReference>
<evidence type="ECO:0000313" key="2">
    <source>
        <dbReference type="Proteomes" id="UP001175211"/>
    </source>
</evidence>
<gene>
    <name evidence="1" type="ORF">EV420DRAFT_801262</name>
</gene>
<accession>A0AA39NHV2</accession>